<dbReference type="Pfam" id="PF07686">
    <property type="entry name" value="V-set"/>
    <property type="match status" value="1"/>
</dbReference>
<dbReference type="GeneTree" id="ENSGT01030000238087"/>
<dbReference type="Bgee" id="ENSMODG00000040870">
    <property type="expression patterns" value="Expressed in testis and 17 other cell types or tissues"/>
</dbReference>
<keyword evidence="3" id="KW-0812">Transmembrane</keyword>
<organism evidence="5 6">
    <name type="scientific">Monodelphis domestica</name>
    <name type="common">Gray short-tailed opossum</name>
    <dbReference type="NCBI Taxonomy" id="13616"/>
    <lineage>
        <taxon>Eukaryota</taxon>
        <taxon>Metazoa</taxon>
        <taxon>Chordata</taxon>
        <taxon>Craniata</taxon>
        <taxon>Vertebrata</taxon>
        <taxon>Euteleostomi</taxon>
        <taxon>Mammalia</taxon>
        <taxon>Metatheria</taxon>
        <taxon>Didelphimorphia</taxon>
        <taxon>Didelphidae</taxon>
        <taxon>Monodelphis</taxon>
    </lineage>
</organism>
<keyword evidence="2" id="KW-0325">Glycoprotein</keyword>
<dbReference type="Pfam" id="PF07654">
    <property type="entry name" value="C1-set"/>
    <property type="match status" value="1"/>
</dbReference>
<dbReference type="SMART" id="SM00407">
    <property type="entry name" value="IGc1"/>
    <property type="match status" value="1"/>
</dbReference>
<reference evidence="5 6" key="1">
    <citation type="journal article" date="2007" name="Nature">
        <title>Genome of the marsupial Monodelphis domestica reveals innovation in non-coding sequences.</title>
        <authorList>
            <person name="Mikkelsen T.S."/>
            <person name="Wakefield M.J."/>
            <person name="Aken B."/>
            <person name="Amemiya C.T."/>
            <person name="Chang J.L."/>
            <person name="Duke S."/>
            <person name="Garber M."/>
            <person name="Gentles A.J."/>
            <person name="Goodstadt L."/>
            <person name="Heger A."/>
            <person name="Jurka J."/>
            <person name="Kamal M."/>
            <person name="Mauceli E."/>
            <person name="Searle S.M."/>
            <person name="Sharpe T."/>
            <person name="Baker M.L."/>
            <person name="Batzer M.A."/>
            <person name="Benos P.V."/>
            <person name="Belov K."/>
            <person name="Clamp M."/>
            <person name="Cook A."/>
            <person name="Cuff J."/>
            <person name="Das R."/>
            <person name="Davidow L."/>
            <person name="Deakin J.E."/>
            <person name="Fazzari M.J."/>
            <person name="Glass J.L."/>
            <person name="Grabherr M."/>
            <person name="Greally J.M."/>
            <person name="Gu W."/>
            <person name="Hore T.A."/>
            <person name="Huttley G.A."/>
            <person name="Kleber M."/>
            <person name="Jirtle R.L."/>
            <person name="Koina E."/>
            <person name="Lee J.T."/>
            <person name="Mahony S."/>
            <person name="Marra M.A."/>
            <person name="Miller R.D."/>
            <person name="Nicholls R.D."/>
            <person name="Oda M."/>
            <person name="Papenfuss A.T."/>
            <person name="Parra Z.E."/>
            <person name="Pollock D.D."/>
            <person name="Ray D.A."/>
            <person name="Schein J.E."/>
            <person name="Speed T.P."/>
            <person name="Thompson K."/>
            <person name="VandeBerg J.L."/>
            <person name="Wade C.M."/>
            <person name="Walker J.A."/>
            <person name="Waters P.D."/>
            <person name="Webber C."/>
            <person name="Weidman J.R."/>
            <person name="Xie X."/>
            <person name="Zody M.C."/>
            <person name="Baldwin J."/>
            <person name="Abdouelleil A."/>
            <person name="Abdulkadir J."/>
            <person name="Abebe A."/>
            <person name="Abera B."/>
            <person name="Abreu J."/>
            <person name="Acer S.C."/>
            <person name="Aftuck L."/>
            <person name="Alexander A."/>
            <person name="An P."/>
            <person name="Anderson E."/>
            <person name="Anderson S."/>
            <person name="Arachi H."/>
            <person name="Azer M."/>
            <person name="Bachantsang P."/>
            <person name="Barry A."/>
            <person name="Bayul T."/>
            <person name="Berlin A."/>
            <person name="Bessette D."/>
            <person name="Bloom T."/>
            <person name="Bloom T."/>
            <person name="Boguslavskiy L."/>
            <person name="Bonnet C."/>
            <person name="Boukhgalter B."/>
            <person name="Bourzgui I."/>
            <person name="Brown A."/>
            <person name="Cahill P."/>
            <person name="Channer S."/>
            <person name="Cheshatsang Y."/>
            <person name="Chuda L."/>
            <person name="Citroen M."/>
            <person name="Collymore A."/>
            <person name="Cooke P."/>
            <person name="Costello M."/>
            <person name="D'Aco K."/>
            <person name="Daza R."/>
            <person name="De Haan G."/>
            <person name="DeGray S."/>
            <person name="DeMaso C."/>
            <person name="Dhargay N."/>
            <person name="Dooley K."/>
            <person name="Dooley E."/>
            <person name="Doricent M."/>
            <person name="Dorje P."/>
            <person name="Dorjee K."/>
            <person name="Dupes A."/>
            <person name="Elong R."/>
            <person name="Falk J."/>
            <person name="Farina A."/>
            <person name="Faro S."/>
            <person name="Ferguson D."/>
            <person name="Fisher S."/>
            <person name="Foley C.D."/>
            <person name="Franke A."/>
            <person name="Friedrich D."/>
            <person name="Gadbois L."/>
            <person name="Gearin G."/>
            <person name="Gearin C.R."/>
            <person name="Giannoukos G."/>
            <person name="Goode T."/>
            <person name="Graham J."/>
            <person name="Grandbois E."/>
            <person name="Grewal S."/>
            <person name="Gyaltsen K."/>
            <person name="Hafez N."/>
            <person name="Hagos B."/>
            <person name="Hall J."/>
            <person name="Henson C."/>
            <person name="Hollinger A."/>
            <person name="Honan T."/>
            <person name="Huard M.D."/>
            <person name="Hughes L."/>
            <person name="Hurhula B."/>
            <person name="Husby M.E."/>
            <person name="Kamat A."/>
            <person name="Kanga B."/>
            <person name="Kashin S."/>
            <person name="Khazanovich D."/>
            <person name="Kisner P."/>
            <person name="Lance K."/>
            <person name="Lara M."/>
            <person name="Lee W."/>
            <person name="Lennon N."/>
            <person name="Letendre F."/>
            <person name="LeVine R."/>
            <person name="Lipovsky A."/>
            <person name="Liu X."/>
            <person name="Liu J."/>
            <person name="Liu S."/>
            <person name="Lokyitsang T."/>
            <person name="Lokyitsang Y."/>
            <person name="Lubonja R."/>
            <person name="Lui A."/>
            <person name="MacDonald P."/>
            <person name="Magnisalis V."/>
            <person name="Maru K."/>
            <person name="Matthews C."/>
            <person name="McCusker W."/>
            <person name="McDonough S."/>
            <person name="Mehta T."/>
            <person name="Meldrim J."/>
            <person name="Meneus L."/>
            <person name="Mihai O."/>
            <person name="Mihalev A."/>
            <person name="Mihova T."/>
            <person name="Mittelman R."/>
            <person name="Mlenga V."/>
            <person name="Montmayeur A."/>
            <person name="Mulrain L."/>
            <person name="Navidi A."/>
            <person name="Naylor J."/>
            <person name="Negash T."/>
            <person name="Nguyen T."/>
            <person name="Nguyen N."/>
            <person name="Nicol R."/>
            <person name="Norbu C."/>
            <person name="Norbu N."/>
            <person name="Novod N."/>
            <person name="O'Neill B."/>
            <person name="Osman S."/>
            <person name="Markiewicz E."/>
            <person name="Oyono O.L."/>
            <person name="Patti C."/>
            <person name="Phunkhang P."/>
            <person name="Pierre F."/>
            <person name="Priest M."/>
            <person name="Raghuraman S."/>
            <person name="Rege F."/>
            <person name="Reyes R."/>
            <person name="Rise C."/>
            <person name="Rogov P."/>
            <person name="Ross K."/>
            <person name="Ryan E."/>
            <person name="Settipalli S."/>
            <person name="Shea T."/>
            <person name="Sherpa N."/>
            <person name="Shi L."/>
            <person name="Shih D."/>
            <person name="Sparrow T."/>
            <person name="Spaulding J."/>
            <person name="Stalker J."/>
            <person name="Stange-Thomann N."/>
            <person name="Stavropoulos S."/>
            <person name="Stone C."/>
            <person name="Strader C."/>
            <person name="Tesfaye S."/>
            <person name="Thomson T."/>
            <person name="Thoulutsang Y."/>
            <person name="Thoulutsang D."/>
            <person name="Topham K."/>
            <person name="Topping I."/>
            <person name="Tsamla T."/>
            <person name="Vassiliev H."/>
            <person name="Vo A."/>
            <person name="Wangchuk T."/>
            <person name="Wangdi T."/>
            <person name="Weiand M."/>
            <person name="Wilkinson J."/>
            <person name="Wilson A."/>
            <person name="Yadav S."/>
            <person name="Young G."/>
            <person name="Yu Q."/>
            <person name="Zembek L."/>
            <person name="Zhong D."/>
            <person name="Zimmer A."/>
            <person name="Zwirko Z."/>
            <person name="Jaffe D.B."/>
            <person name="Alvarez P."/>
            <person name="Brockman W."/>
            <person name="Butler J."/>
            <person name="Chin C."/>
            <person name="Gnerre S."/>
            <person name="MacCallum I."/>
            <person name="Graves J.A."/>
            <person name="Ponting C.P."/>
            <person name="Breen M."/>
            <person name="Samollow P.B."/>
            <person name="Lander E.S."/>
            <person name="Lindblad-Toh K."/>
        </authorList>
    </citation>
    <scope>NUCLEOTIDE SEQUENCE [LARGE SCALE GENOMIC DNA]</scope>
</reference>
<dbReference type="AlphaFoldDB" id="A0A5F8GDJ8"/>
<dbReference type="SUPFAM" id="SSF48726">
    <property type="entry name" value="Immunoglobulin"/>
    <property type="match status" value="2"/>
</dbReference>
<dbReference type="PROSITE" id="PS00290">
    <property type="entry name" value="IG_MHC"/>
    <property type="match status" value="1"/>
</dbReference>
<keyword evidence="1" id="KW-1015">Disulfide bond</keyword>
<evidence type="ECO:0000259" key="4">
    <source>
        <dbReference type="PROSITE" id="PS50835"/>
    </source>
</evidence>
<feature type="domain" description="Ig-like" evidence="4">
    <location>
        <begin position="1"/>
        <end position="102"/>
    </location>
</feature>
<dbReference type="InterPro" id="IPR013106">
    <property type="entry name" value="Ig_V-set"/>
</dbReference>
<evidence type="ECO:0000256" key="2">
    <source>
        <dbReference type="ARBA" id="ARBA00023180"/>
    </source>
</evidence>
<keyword evidence="3" id="KW-0472">Membrane</keyword>
<dbReference type="CDD" id="cd00098">
    <property type="entry name" value="IgC1"/>
    <property type="match status" value="1"/>
</dbReference>
<proteinExistence type="predicted"/>
<feature type="domain" description="Ig-like" evidence="4">
    <location>
        <begin position="107"/>
        <end position="202"/>
    </location>
</feature>
<feature type="transmembrane region" description="Helical" evidence="3">
    <location>
        <begin position="222"/>
        <end position="243"/>
    </location>
</feature>
<reference evidence="5" key="3">
    <citation type="submission" date="2025-09" db="UniProtKB">
        <authorList>
            <consortium name="Ensembl"/>
        </authorList>
    </citation>
    <scope>IDENTIFICATION</scope>
</reference>
<reference evidence="5" key="2">
    <citation type="submission" date="2025-08" db="UniProtKB">
        <authorList>
            <consortium name="Ensembl"/>
        </authorList>
    </citation>
    <scope>IDENTIFICATION</scope>
</reference>
<dbReference type="STRING" id="13616.ENSMODP00000045628"/>
<dbReference type="InParanoid" id="A0A5F8GDJ8"/>
<dbReference type="Gene3D" id="2.60.40.10">
    <property type="entry name" value="Immunoglobulins"/>
    <property type="match status" value="2"/>
</dbReference>
<dbReference type="InterPro" id="IPR013783">
    <property type="entry name" value="Ig-like_fold"/>
</dbReference>
<dbReference type="InterPro" id="IPR003597">
    <property type="entry name" value="Ig_C1-set"/>
</dbReference>
<dbReference type="InterPro" id="IPR003599">
    <property type="entry name" value="Ig_sub"/>
</dbReference>
<dbReference type="InterPro" id="IPR036179">
    <property type="entry name" value="Ig-like_dom_sf"/>
</dbReference>
<dbReference type="PANTHER" id="PTHR19971">
    <property type="entry name" value="SIGNAL-REGULATORY PROTEIN BETA"/>
    <property type="match status" value="1"/>
</dbReference>
<accession>A0A5F8GDJ8</accession>
<evidence type="ECO:0000256" key="1">
    <source>
        <dbReference type="ARBA" id="ARBA00023157"/>
    </source>
</evidence>
<dbReference type="SMART" id="SM00409">
    <property type="entry name" value="IG"/>
    <property type="match status" value="2"/>
</dbReference>
<protein>
    <recommendedName>
        <fullName evidence="4">Ig-like domain-containing protein</fullName>
    </recommendedName>
</protein>
<dbReference type="PROSITE" id="PS50835">
    <property type="entry name" value="IG_LIKE"/>
    <property type="match status" value="2"/>
</dbReference>
<keyword evidence="3" id="KW-1133">Transmembrane helix</keyword>
<sequence length="307" mass="33787">MDPSPVLVSPGSDVLLQCIFPVVGEDTPIPTVAWHHGQQLLAEYDGILVTQRPGTELPESAEGLRKGNASLLLHRVAMADLGSYYCTVTIGEQQAEAEVLLEISAAPHISLLPVQDFLGEKTTLLCQIKGFYPAGGLQAWWLRNGEKVPEATPVGSPRLNPDGTFDLELILNLTLKSDDLADNFTCHVTHPALEHPLQEKLEMEVKKEKWWKDVQSNNRPSVSSILIIILGITVLVFAIIYQFRRNRGDWGARKMGNQDKKDKRREMGGMKQGGMSILERMGMGEVGGGEGKGNPEGLEFLEVIRGK</sequence>
<dbReference type="Proteomes" id="UP000002280">
    <property type="component" value="Chromosome 6"/>
</dbReference>
<evidence type="ECO:0000313" key="5">
    <source>
        <dbReference type="Ensembl" id="ENSMODP00000045628.1"/>
    </source>
</evidence>
<dbReference type="Ensembl" id="ENSMODT00000067984.1">
    <property type="protein sequence ID" value="ENSMODP00000045628.1"/>
    <property type="gene ID" value="ENSMODG00000040870.1"/>
</dbReference>
<dbReference type="InterPro" id="IPR007110">
    <property type="entry name" value="Ig-like_dom"/>
</dbReference>
<dbReference type="OMA" id="RYHINTQ"/>
<keyword evidence="6" id="KW-1185">Reference proteome</keyword>
<evidence type="ECO:0000313" key="6">
    <source>
        <dbReference type="Proteomes" id="UP000002280"/>
    </source>
</evidence>
<dbReference type="InterPro" id="IPR051755">
    <property type="entry name" value="Ig-like_CS_Receptor"/>
</dbReference>
<dbReference type="InterPro" id="IPR003006">
    <property type="entry name" value="Ig/MHC_CS"/>
</dbReference>
<name>A0A5F8GDJ8_MONDO</name>
<evidence type="ECO:0000256" key="3">
    <source>
        <dbReference type="SAM" id="Phobius"/>
    </source>
</evidence>